<feature type="compositionally biased region" description="Basic and acidic residues" evidence="1">
    <location>
        <begin position="147"/>
        <end position="158"/>
    </location>
</feature>
<gene>
    <name evidence="2" type="ORF">METSCH_A01950</name>
</gene>
<feature type="region of interest" description="Disordered" evidence="1">
    <location>
        <begin position="328"/>
        <end position="351"/>
    </location>
</feature>
<evidence type="ECO:0000256" key="1">
    <source>
        <dbReference type="SAM" id="MobiDB-lite"/>
    </source>
</evidence>
<sequence>MDPGAVVIRYDPERWAEKEEEETSPSKMVLFNYTKPAPAQSRASMLQVPRKRHLIPLSSTSFERPIKESLENLSQYAEKRDLAQPVETVEKEWYEDLTNVAQRLKFLRDTFKVIQSVRKRKMMGERADFRTLYDTKVSRTGSPLLLDDEKLGSEDETRAQMAIPAPPVSRRGRPRKRRGRERKAPLGRAEMALRRTRVSLRLQDAPLQPPERNSALPPQPQPPKPAVPGAKRRGRPPRVRPPPPEPEPEPKEVKLAPHLPTTEPQGPPLMHLPPILPSQRHLLVRGIPPYRHLSPVGTTPEDVTPQVPAFKDLQPKLEIQQKPAPFLPSQTELSASGHNPGSHSLAPSPSFLPSQPLLQGVVPFLFKNYQLPPGAAKPPQASSPGYVTNFAPPINYTNFTSAPFTRTVPDPASLAAPWKVTIARPPSINESKEKAAGQDTSHTAYKPHALRKPFISMNPGDSHAQTLLASIDTKLKPTPGLPAENTAVPRAPVYSKTVPPPAPASQYNTWQRPSSFGLEQTQVPEELGMTLPSLQALEADINLLQFTKDHTGEYAYEG</sequence>
<accession>A0A4V1ADF9</accession>
<feature type="compositionally biased region" description="Pro residues" evidence="1">
    <location>
        <begin position="265"/>
        <end position="274"/>
    </location>
</feature>
<proteinExistence type="predicted"/>
<dbReference type="EMBL" id="CP034456">
    <property type="protein sequence ID" value="QBM85573.1"/>
    <property type="molecule type" value="Genomic_DNA"/>
</dbReference>
<feature type="region of interest" description="Disordered" evidence="1">
    <location>
        <begin position="207"/>
        <end position="274"/>
    </location>
</feature>
<protein>
    <submittedName>
        <fullName evidence="2">Uncharacterized protein</fullName>
    </submittedName>
</protein>
<name>A0A4V1ADF9_9ASCO</name>
<feature type="compositionally biased region" description="Polar residues" evidence="1">
    <location>
        <begin position="328"/>
        <end position="342"/>
    </location>
</feature>
<feature type="region of interest" description="Disordered" evidence="1">
    <location>
        <begin position="143"/>
        <end position="195"/>
    </location>
</feature>
<dbReference type="AlphaFoldDB" id="A0A4V1ADF9"/>
<dbReference type="Proteomes" id="UP000292447">
    <property type="component" value="Chromosome I"/>
</dbReference>
<keyword evidence="3" id="KW-1185">Reference proteome</keyword>
<feature type="compositionally biased region" description="Basic residues" evidence="1">
    <location>
        <begin position="170"/>
        <end position="181"/>
    </location>
</feature>
<feature type="compositionally biased region" description="Pro residues" evidence="1">
    <location>
        <begin position="217"/>
        <end position="226"/>
    </location>
</feature>
<reference evidence="3" key="1">
    <citation type="submission" date="2019-03" db="EMBL/GenBank/DDBJ databases">
        <title>Snf2 controls pulcherriminic acid biosynthesis and connects pigmentation and antifungal activity of the yeast Metschnikowia pulcherrima.</title>
        <authorList>
            <person name="Gore-Lloyd D."/>
            <person name="Sumann I."/>
            <person name="Brachmann A.O."/>
            <person name="Schneeberger K."/>
            <person name="Ortiz-Merino R.A."/>
            <person name="Moreno-Beltran M."/>
            <person name="Schlaefli M."/>
            <person name="Kirner P."/>
            <person name="Santos Kron A."/>
            <person name="Wolfe K.H."/>
            <person name="Piel J."/>
            <person name="Ahrens C.H."/>
            <person name="Henk D."/>
            <person name="Freimoser F.M."/>
        </authorList>
    </citation>
    <scope>NUCLEOTIDE SEQUENCE [LARGE SCALE GENOMIC DNA]</scope>
    <source>
        <strain evidence="3">APC 1.2</strain>
    </source>
</reference>
<organism evidence="2 3">
    <name type="scientific">Metschnikowia aff. pulcherrima</name>
    <dbReference type="NCBI Taxonomy" id="2163413"/>
    <lineage>
        <taxon>Eukaryota</taxon>
        <taxon>Fungi</taxon>
        <taxon>Dikarya</taxon>
        <taxon>Ascomycota</taxon>
        <taxon>Saccharomycotina</taxon>
        <taxon>Pichiomycetes</taxon>
        <taxon>Metschnikowiaceae</taxon>
        <taxon>Metschnikowia</taxon>
    </lineage>
</organism>
<evidence type="ECO:0000313" key="3">
    <source>
        <dbReference type="Proteomes" id="UP000292447"/>
    </source>
</evidence>
<evidence type="ECO:0000313" key="2">
    <source>
        <dbReference type="EMBL" id="QBM85573.1"/>
    </source>
</evidence>